<dbReference type="FunFam" id="1.25.40.340:FF:000002">
    <property type="entry name" value="Dihydroxyacetone kinase, L subunit"/>
    <property type="match status" value="1"/>
</dbReference>
<proteinExistence type="predicted"/>
<dbReference type="InterPro" id="IPR004007">
    <property type="entry name" value="DhaL_dom"/>
</dbReference>
<dbReference type="PANTHER" id="PTHR28629">
    <property type="entry name" value="TRIOKINASE/FMN CYCLASE"/>
    <property type="match status" value="1"/>
</dbReference>
<feature type="domain" description="DhaL" evidence="3">
    <location>
        <begin position="6"/>
        <end position="206"/>
    </location>
</feature>
<name>A7NRE6_ROSCS</name>
<dbReference type="HOGENOM" id="CLU_066424_5_0_0"/>
<sequence length="220" mass="23018">MQITVDHVIRFLERAAALIRDHAAELTELDTVIGDADHGTNLNRGFSAVVVKLDALQDGDIGTILDVTGKTLLATVGGAAGPLYGTAFRRAGALLAGRYTIDGADIAAALEVALKGIVERGRVQRGEKTMLDAIAPGVDTFRTAIVQGQSLEEAARCALVAVEEGMRATIPMQATKGRAAFLGPRSIGHQDPGATSAYYIACAMVGLDADPPSHQTTEMH</sequence>
<dbReference type="GO" id="GO:0005829">
    <property type="term" value="C:cytosol"/>
    <property type="evidence" value="ECO:0007669"/>
    <property type="project" value="TreeGrafter"/>
</dbReference>
<dbReference type="GO" id="GO:0019563">
    <property type="term" value="P:glycerol catabolic process"/>
    <property type="evidence" value="ECO:0007669"/>
    <property type="project" value="TreeGrafter"/>
</dbReference>
<dbReference type="AlphaFoldDB" id="A7NRE6"/>
<evidence type="ECO:0000313" key="5">
    <source>
        <dbReference type="Proteomes" id="UP000000263"/>
    </source>
</evidence>
<dbReference type="KEGG" id="rca:Rcas_4110"/>
<dbReference type="SMART" id="SM01120">
    <property type="entry name" value="Dak2"/>
    <property type="match status" value="1"/>
</dbReference>
<dbReference type="PANTHER" id="PTHR28629:SF4">
    <property type="entry name" value="TRIOKINASE_FMN CYCLASE"/>
    <property type="match status" value="1"/>
</dbReference>
<dbReference type="InterPro" id="IPR036117">
    <property type="entry name" value="DhaL_dom_sf"/>
</dbReference>
<organism evidence="4 5">
    <name type="scientific">Roseiflexus castenholzii (strain DSM 13941 / HLO8)</name>
    <dbReference type="NCBI Taxonomy" id="383372"/>
    <lineage>
        <taxon>Bacteria</taxon>
        <taxon>Bacillati</taxon>
        <taxon>Chloroflexota</taxon>
        <taxon>Chloroflexia</taxon>
        <taxon>Chloroflexales</taxon>
        <taxon>Roseiflexineae</taxon>
        <taxon>Roseiflexaceae</taxon>
        <taxon>Roseiflexus</taxon>
    </lineage>
</organism>
<dbReference type="InterPro" id="IPR012737">
    <property type="entry name" value="DhaK_L_YcgS"/>
</dbReference>
<evidence type="ECO:0000256" key="2">
    <source>
        <dbReference type="ARBA" id="ARBA00022777"/>
    </source>
</evidence>
<gene>
    <name evidence="4" type="ordered locus">Rcas_4110</name>
</gene>
<protein>
    <submittedName>
        <fullName evidence="4">Dihydroxyacetone kinase, L subunit</fullName>
    </submittedName>
</protein>
<reference evidence="4 5" key="1">
    <citation type="submission" date="2007-08" db="EMBL/GenBank/DDBJ databases">
        <title>Complete sequence of Roseiflexus castenholzii DSM 13941.</title>
        <authorList>
            <consortium name="US DOE Joint Genome Institute"/>
            <person name="Copeland A."/>
            <person name="Lucas S."/>
            <person name="Lapidus A."/>
            <person name="Barry K."/>
            <person name="Glavina del Rio T."/>
            <person name="Dalin E."/>
            <person name="Tice H."/>
            <person name="Pitluck S."/>
            <person name="Thompson L.S."/>
            <person name="Brettin T."/>
            <person name="Bruce D."/>
            <person name="Detter J.C."/>
            <person name="Han C."/>
            <person name="Tapia R."/>
            <person name="Schmutz J."/>
            <person name="Larimer F."/>
            <person name="Land M."/>
            <person name="Hauser L."/>
            <person name="Kyrpides N."/>
            <person name="Mikhailova N."/>
            <person name="Bryant D.A."/>
            <person name="Hanada S."/>
            <person name="Tsukatani Y."/>
            <person name="Richardson P."/>
        </authorList>
    </citation>
    <scope>NUCLEOTIDE SEQUENCE [LARGE SCALE GENOMIC DNA]</scope>
    <source>
        <strain evidence="5">DSM 13941 / HLO8</strain>
    </source>
</reference>
<dbReference type="SUPFAM" id="SSF101473">
    <property type="entry name" value="DhaL-like"/>
    <property type="match status" value="1"/>
</dbReference>
<dbReference type="RefSeq" id="WP_012122563.1">
    <property type="nucleotide sequence ID" value="NC_009767.1"/>
</dbReference>
<keyword evidence="5" id="KW-1185">Reference proteome</keyword>
<dbReference type="GO" id="GO:0004371">
    <property type="term" value="F:glycerone kinase activity"/>
    <property type="evidence" value="ECO:0007669"/>
    <property type="project" value="InterPro"/>
</dbReference>
<dbReference type="OrthoDB" id="9800291at2"/>
<evidence type="ECO:0000256" key="1">
    <source>
        <dbReference type="ARBA" id="ARBA00022679"/>
    </source>
</evidence>
<dbReference type="Proteomes" id="UP000000263">
    <property type="component" value="Chromosome"/>
</dbReference>
<dbReference type="InterPro" id="IPR050861">
    <property type="entry name" value="Dihydroxyacetone_Kinase"/>
</dbReference>
<dbReference type="eggNOG" id="COG1461">
    <property type="taxonomic scope" value="Bacteria"/>
</dbReference>
<dbReference type="EMBL" id="CP000804">
    <property type="protein sequence ID" value="ABU60142.1"/>
    <property type="molecule type" value="Genomic_DNA"/>
</dbReference>
<keyword evidence="1" id="KW-0808">Transferase</keyword>
<dbReference type="PROSITE" id="PS51480">
    <property type="entry name" value="DHAL"/>
    <property type="match status" value="1"/>
</dbReference>
<accession>A7NRE6</accession>
<evidence type="ECO:0000259" key="3">
    <source>
        <dbReference type="PROSITE" id="PS51480"/>
    </source>
</evidence>
<keyword evidence="2 4" id="KW-0418">Kinase</keyword>
<dbReference type="Gene3D" id="1.25.40.340">
    <property type="match status" value="1"/>
</dbReference>
<evidence type="ECO:0000313" key="4">
    <source>
        <dbReference type="EMBL" id="ABU60142.1"/>
    </source>
</evidence>
<dbReference type="STRING" id="383372.Rcas_4110"/>
<dbReference type="NCBIfam" id="TIGR02365">
    <property type="entry name" value="dha_L_ycgS"/>
    <property type="match status" value="1"/>
</dbReference>
<dbReference type="Pfam" id="PF02734">
    <property type="entry name" value="Dak2"/>
    <property type="match status" value="1"/>
</dbReference>